<evidence type="ECO:0000256" key="6">
    <source>
        <dbReference type="ARBA" id="ARBA00023235"/>
    </source>
</evidence>
<dbReference type="InterPro" id="IPR019734">
    <property type="entry name" value="TPR_rpt"/>
</dbReference>
<evidence type="ECO:0000259" key="10">
    <source>
        <dbReference type="PROSITE" id="PS50059"/>
    </source>
</evidence>
<dbReference type="SUPFAM" id="SSF48452">
    <property type="entry name" value="TPR-like"/>
    <property type="match status" value="1"/>
</dbReference>
<evidence type="ECO:0000313" key="12">
    <source>
        <dbReference type="Proteomes" id="UP001146793"/>
    </source>
</evidence>
<accession>A0AAV7YVZ9</accession>
<dbReference type="PROSITE" id="PS50005">
    <property type="entry name" value="TPR"/>
    <property type="match status" value="1"/>
</dbReference>
<dbReference type="Gene3D" id="3.10.50.40">
    <property type="match status" value="1"/>
</dbReference>
<dbReference type="Gene3D" id="1.25.40.10">
    <property type="entry name" value="Tetratricopeptide repeat domain"/>
    <property type="match status" value="1"/>
</dbReference>
<name>A0AAV7YVZ9_9EUKA</name>
<feature type="region of interest" description="Disordered" evidence="9">
    <location>
        <begin position="263"/>
        <end position="308"/>
    </location>
</feature>
<dbReference type="SMART" id="SM00028">
    <property type="entry name" value="TPR"/>
    <property type="match status" value="3"/>
</dbReference>
<evidence type="ECO:0000256" key="5">
    <source>
        <dbReference type="ARBA" id="ARBA00023110"/>
    </source>
</evidence>
<sequence length="308" mass="35353">MSTENILDISKDGGITKKIIKEGTGKKPSPFSKVRVHYVGHTSKGVKFDSSRDRNEPFEFVVGKGQVIKGWDRGIPTMKIGEMAVLTIKPEYGYGSQSMGEKIPANSTLVFEVELISIDDSKDWRSLKEKSVVLKDNGNQEFQKNSYSKATTQYQNSLQLINNIPIELLEEEDKNEVNGLKKTLHLNIAMTLIMQNEESQALDHCDQALKIEPNNVKGLYRKAICQGNLIKYDGAIKTLKAGLKFHPENEAMLEKLKFYKKKRDLYNKKHKNNNKKKNNNRRKNNNKKTNKNQRKNNNKRKKNKKKKK</sequence>
<dbReference type="InterPro" id="IPR001179">
    <property type="entry name" value="PPIase_FKBP_dom"/>
</dbReference>
<dbReference type="PROSITE" id="PS50059">
    <property type="entry name" value="FKBP_PPIASE"/>
    <property type="match status" value="1"/>
</dbReference>
<evidence type="ECO:0000256" key="2">
    <source>
        <dbReference type="ARBA" id="ARBA00013194"/>
    </source>
</evidence>
<evidence type="ECO:0000256" key="9">
    <source>
        <dbReference type="SAM" id="MobiDB-lite"/>
    </source>
</evidence>
<proteinExistence type="predicted"/>
<comment type="caution">
    <text evidence="11">The sequence shown here is derived from an EMBL/GenBank/DDBJ whole genome shotgun (WGS) entry which is preliminary data.</text>
</comment>
<keyword evidence="5 7" id="KW-0697">Rotamase</keyword>
<feature type="domain" description="PPIase FKBP-type" evidence="10">
    <location>
        <begin position="31"/>
        <end position="119"/>
    </location>
</feature>
<keyword evidence="6 7" id="KW-0413">Isomerase</keyword>
<evidence type="ECO:0000256" key="3">
    <source>
        <dbReference type="ARBA" id="ARBA00022737"/>
    </source>
</evidence>
<dbReference type="SUPFAM" id="SSF54534">
    <property type="entry name" value="FKBP-like"/>
    <property type="match status" value="1"/>
</dbReference>
<evidence type="ECO:0000313" key="11">
    <source>
        <dbReference type="EMBL" id="KAJ3431913.1"/>
    </source>
</evidence>
<comment type="catalytic activity">
    <reaction evidence="1 7">
        <text>[protein]-peptidylproline (omega=180) = [protein]-peptidylproline (omega=0)</text>
        <dbReference type="Rhea" id="RHEA:16237"/>
        <dbReference type="Rhea" id="RHEA-COMP:10747"/>
        <dbReference type="Rhea" id="RHEA-COMP:10748"/>
        <dbReference type="ChEBI" id="CHEBI:83833"/>
        <dbReference type="ChEBI" id="CHEBI:83834"/>
        <dbReference type="EC" id="5.2.1.8"/>
    </reaction>
</comment>
<dbReference type="GO" id="GO:0003755">
    <property type="term" value="F:peptidyl-prolyl cis-trans isomerase activity"/>
    <property type="evidence" value="ECO:0007669"/>
    <property type="project" value="UniProtKB-KW"/>
</dbReference>
<reference evidence="11" key="1">
    <citation type="submission" date="2022-08" db="EMBL/GenBank/DDBJ databases">
        <title>Novel sulphate-reducing endosymbionts in the free-living metamonad Anaeramoeba.</title>
        <authorList>
            <person name="Jerlstrom-Hultqvist J."/>
            <person name="Cepicka I."/>
            <person name="Gallot-Lavallee L."/>
            <person name="Salas-Leiva D."/>
            <person name="Curtis B.A."/>
            <person name="Zahonova K."/>
            <person name="Pipaliya S."/>
            <person name="Dacks J."/>
            <person name="Roger A.J."/>
        </authorList>
    </citation>
    <scope>NUCLEOTIDE SEQUENCE</scope>
    <source>
        <strain evidence="11">Busselton2</strain>
    </source>
</reference>
<gene>
    <name evidence="11" type="ORF">M0812_20837</name>
</gene>
<evidence type="ECO:0000256" key="7">
    <source>
        <dbReference type="PROSITE-ProRule" id="PRU00277"/>
    </source>
</evidence>
<dbReference type="InterPro" id="IPR050754">
    <property type="entry name" value="FKBP4/5/8-like"/>
</dbReference>
<keyword evidence="4 8" id="KW-0802">TPR repeat</keyword>
<dbReference type="InterPro" id="IPR011990">
    <property type="entry name" value="TPR-like_helical_dom_sf"/>
</dbReference>
<dbReference type="PANTHER" id="PTHR46512:SF9">
    <property type="entry name" value="PEPTIDYLPROLYL ISOMERASE"/>
    <property type="match status" value="1"/>
</dbReference>
<dbReference type="PANTHER" id="PTHR46512">
    <property type="entry name" value="PEPTIDYLPROLYL ISOMERASE"/>
    <property type="match status" value="1"/>
</dbReference>
<protein>
    <recommendedName>
        <fullName evidence="2 7">peptidylprolyl isomerase</fullName>
        <ecNumber evidence="2 7">5.2.1.8</ecNumber>
    </recommendedName>
</protein>
<dbReference type="InterPro" id="IPR046357">
    <property type="entry name" value="PPIase_dom_sf"/>
</dbReference>
<organism evidence="11 12">
    <name type="scientific">Anaeramoeba flamelloides</name>
    <dbReference type="NCBI Taxonomy" id="1746091"/>
    <lineage>
        <taxon>Eukaryota</taxon>
        <taxon>Metamonada</taxon>
        <taxon>Anaeramoebidae</taxon>
        <taxon>Anaeramoeba</taxon>
    </lineage>
</organism>
<dbReference type="Pfam" id="PF00254">
    <property type="entry name" value="FKBP_C"/>
    <property type="match status" value="1"/>
</dbReference>
<feature type="repeat" description="TPR" evidence="8">
    <location>
        <begin position="182"/>
        <end position="215"/>
    </location>
</feature>
<dbReference type="EC" id="5.2.1.8" evidence="2 7"/>
<evidence type="ECO:0000256" key="4">
    <source>
        <dbReference type="ARBA" id="ARBA00022803"/>
    </source>
</evidence>
<dbReference type="AlphaFoldDB" id="A0AAV7YVZ9"/>
<evidence type="ECO:0000256" key="8">
    <source>
        <dbReference type="PROSITE-ProRule" id="PRU00339"/>
    </source>
</evidence>
<dbReference type="Proteomes" id="UP001146793">
    <property type="component" value="Unassembled WGS sequence"/>
</dbReference>
<evidence type="ECO:0000256" key="1">
    <source>
        <dbReference type="ARBA" id="ARBA00000971"/>
    </source>
</evidence>
<dbReference type="EMBL" id="JANTQA010000047">
    <property type="protein sequence ID" value="KAJ3431913.1"/>
    <property type="molecule type" value="Genomic_DNA"/>
</dbReference>
<dbReference type="FunFam" id="3.10.50.40:FF:000006">
    <property type="entry name" value="Peptidyl-prolyl cis-trans isomerase"/>
    <property type="match status" value="1"/>
</dbReference>
<keyword evidence="3" id="KW-0677">Repeat</keyword>